<evidence type="ECO:0000313" key="2">
    <source>
        <dbReference type="EMBL" id="MBD2842936.1"/>
    </source>
</evidence>
<proteinExistence type="predicted"/>
<feature type="region of interest" description="Disordered" evidence="1">
    <location>
        <begin position="124"/>
        <end position="154"/>
    </location>
</feature>
<reference evidence="2 3" key="1">
    <citation type="submission" date="2020-09" db="EMBL/GenBank/DDBJ databases">
        <authorList>
            <person name="Yoon J.-W."/>
        </authorList>
    </citation>
    <scope>NUCLEOTIDE SEQUENCE [LARGE SCALE GENOMIC DNA]</scope>
    <source>
        <strain evidence="2 3">KMU-140</strain>
    </source>
</reference>
<comment type="caution">
    <text evidence="2">The sequence shown here is derived from an EMBL/GenBank/DDBJ whole genome shotgun (WGS) entry which is preliminary data.</text>
</comment>
<dbReference type="EMBL" id="JACXLC010000001">
    <property type="protein sequence ID" value="MBD2842936.1"/>
    <property type="molecule type" value="Genomic_DNA"/>
</dbReference>
<evidence type="ECO:0000313" key="3">
    <source>
        <dbReference type="Proteomes" id="UP000635384"/>
    </source>
</evidence>
<sequence length="220" mass="24185">MQSAIRDHLHAADFCDTMPPMGRASHSKVRQTEVPPGSLLAAFGGPEDYRDCFIRDVPNVDGGEVSLAQFIERFYSSTAFLPERLILKALGTPASRADIRALARGETDRFGAWRVVERRDHNAGGEVAEHGPAGSASPTGRPQARKGRGNRSAEALRKTRLEEILLESKDTNTASWFAVEPRKDGTRLYFGSWVGGIDQSGWRGLMHAHVWYSRVLLGGV</sequence>
<gene>
    <name evidence="2" type="ORF">IB285_11805</name>
</gene>
<keyword evidence="3" id="KW-1185">Reference proteome</keyword>
<accession>A0ABR8KXJ4</accession>
<dbReference type="Proteomes" id="UP000635384">
    <property type="component" value="Unassembled WGS sequence"/>
</dbReference>
<evidence type="ECO:0000256" key="1">
    <source>
        <dbReference type="SAM" id="MobiDB-lite"/>
    </source>
</evidence>
<protein>
    <submittedName>
        <fullName evidence="2">Uncharacterized protein</fullName>
    </submittedName>
</protein>
<organism evidence="2 3">
    <name type="scientific">Erythrobacter rubeus</name>
    <dbReference type="NCBI Taxonomy" id="2760803"/>
    <lineage>
        <taxon>Bacteria</taxon>
        <taxon>Pseudomonadati</taxon>
        <taxon>Pseudomonadota</taxon>
        <taxon>Alphaproteobacteria</taxon>
        <taxon>Sphingomonadales</taxon>
        <taxon>Erythrobacteraceae</taxon>
        <taxon>Erythrobacter/Porphyrobacter group</taxon>
        <taxon>Erythrobacter</taxon>
    </lineage>
</organism>
<name>A0ABR8KXJ4_9SPHN</name>